<protein>
    <submittedName>
        <fullName evidence="1">45401_t:CDS:1</fullName>
    </submittedName>
</protein>
<feature type="non-terminal residue" evidence="1">
    <location>
        <position position="86"/>
    </location>
</feature>
<comment type="caution">
    <text evidence="1">The sequence shown here is derived from an EMBL/GenBank/DDBJ whole genome shotgun (WGS) entry which is preliminary data.</text>
</comment>
<feature type="non-terminal residue" evidence="1">
    <location>
        <position position="1"/>
    </location>
</feature>
<keyword evidence="2" id="KW-1185">Reference proteome</keyword>
<accession>A0ABN7XGY2</accession>
<gene>
    <name evidence="1" type="ORF">GMARGA_LOCUS42927</name>
</gene>
<organism evidence="1 2">
    <name type="scientific">Gigaspora margarita</name>
    <dbReference type="NCBI Taxonomy" id="4874"/>
    <lineage>
        <taxon>Eukaryota</taxon>
        <taxon>Fungi</taxon>
        <taxon>Fungi incertae sedis</taxon>
        <taxon>Mucoromycota</taxon>
        <taxon>Glomeromycotina</taxon>
        <taxon>Glomeromycetes</taxon>
        <taxon>Diversisporales</taxon>
        <taxon>Gigasporaceae</taxon>
        <taxon>Gigaspora</taxon>
    </lineage>
</organism>
<name>A0ABN7XGY2_GIGMA</name>
<evidence type="ECO:0000313" key="1">
    <source>
        <dbReference type="EMBL" id="CAG8854106.1"/>
    </source>
</evidence>
<evidence type="ECO:0000313" key="2">
    <source>
        <dbReference type="Proteomes" id="UP000789901"/>
    </source>
</evidence>
<reference evidence="1 2" key="1">
    <citation type="submission" date="2021-06" db="EMBL/GenBank/DDBJ databases">
        <authorList>
            <person name="Kallberg Y."/>
            <person name="Tangrot J."/>
            <person name="Rosling A."/>
        </authorList>
    </citation>
    <scope>NUCLEOTIDE SEQUENCE [LARGE SCALE GENOMIC DNA]</scope>
    <source>
        <strain evidence="1 2">120-4 pot B 10/14</strain>
    </source>
</reference>
<sequence>IENKAEEEGEKSDLEEILIDRLEVPETLEKMQEILDEIETDCNKIIIPITEQKNVKATLEDLKLIFAIEKAPDYLFKLKLLLEATW</sequence>
<proteinExistence type="predicted"/>
<dbReference type="Proteomes" id="UP000789901">
    <property type="component" value="Unassembled WGS sequence"/>
</dbReference>
<dbReference type="EMBL" id="CAJVQB010133390">
    <property type="protein sequence ID" value="CAG8854106.1"/>
    <property type="molecule type" value="Genomic_DNA"/>
</dbReference>